<dbReference type="OrthoDB" id="981130at2"/>
<dbReference type="Proteomes" id="UP000008720">
    <property type="component" value="Chromosome"/>
</dbReference>
<reference evidence="2 3" key="1">
    <citation type="journal article" date="2011" name="Stand. Genomic Sci.">
        <title>Complete genome sequence of Marivirga tractuosa type strain (H-43).</title>
        <authorList>
            <person name="Pagani I."/>
            <person name="Chertkov O."/>
            <person name="Lapidus A."/>
            <person name="Lucas S."/>
            <person name="Del Rio T.G."/>
            <person name="Tice H."/>
            <person name="Copeland A."/>
            <person name="Cheng J.F."/>
            <person name="Nolan M."/>
            <person name="Saunders E."/>
            <person name="Pitluck S."/>
            <person name="Held B."/>
            <person name="Goodwin L."/>
            <person name="Liolios K."/>
            <person name="Ovchinikova G."/>
            <person name="Ivanova N."/>
            <person name="Mavromatis K."/>
            <person name="Pati A."/>
            <person name="Chen A."/>
            <person name="Palaniappan K."/>
            <person name="Land M."/>
            <person name="Hauser L."/>
            <person name="Jeffries C.D."/>
            <person name="Detter J.C."/>
            <person name="Han C."/>
            <person name="Tapia R."/>
            <person name="Ngatchou-Djao O.D."/>
            <person name="Rohde M."/>
            <person name="Goker M."/>
            <person name="Spring S."/>
            <person name="Sikorski J."/>
            <person name="Woyke T."/>
            <person name="Bristow J."/>
            <person name="Eisen J.A."/>
            <person name="Markowitz V."/>
            <person name="Hugenholtz P."/>
            <person name="Klenk H.P."/>
            <person name="Kyrpides N.C."/>
        </authorList>
    </citation>
    <scope>NUCLEOTIDE SEQUENCE [LARGE SCALE GENOMIC DNA]</scope>
    <source>
        <strain evidence="3">ATCC 23168 / DSM 4126 / NBRC 15989 / NCIMB 1408 / VKM B-1430 / H-43</strain>
    </source>
</reference>
<keyword evidence="3" id="KW-1185">Reference proteome</keyword>
<dbReference type="HOGENOM" id="CLU_1756678_0_0_10"/>
<keyword evidence="1" id="KW-0812">Transmembrane</keyword>
<dbReference type="eggNOG" id="ENOG5033HCU">
    <property type="taxonomic scope" value="Bacteria"/>
</dbReference>
<sequence>MIVSKPRINTVFALSIFLVLVFGSFFLLLDSLLKSESFFIVKLILTPVTLVIALLVLGKLLAAIKIVKAGNNRLNIFFPISRSRIDLPLSEIRGWREDVVKTKQGEFKETKILYGKKKVIKLSNKENTEYDKLVKYLNQKAKKQKAGG</sequence>
<keyword evidence="1" id="KW-1133">Transmembrane helix</keyword>
<name>E4TRV2_MARTH</name>
<organism evidence="2 3">
    <name type="scientific">Marivirga tractuosa (strain ATCC 23168 / DSM 4126 / NBRC 15989 / NCIMB 1408 / VKM B-1430 / H-43)</name>
    <name type="common">Microscilla tractuosa</name>
    <name type="synonym">Flexibacter tractuosus</name>
    <dbReference type="NCBI Taxonomy" id="643867"/>
    <lineage>
        <taxon>Bacteria</taxon>
        <taxon>Pseudomonadati</taxon>
        <taxon>Bacteroidota</taxon>
        <taxon>Cytophagia</taxon>
        <taxon>Cytophagales</taxon>
        <taxon>Marivirgaceae</taxon>
        <taxon>Marivirga</taxon>
    </lineage>
</organism>
<evidence type="ECO:0000313" key="3">
    <source>
        <dbReference type="Proteomes" id="UP000008720"/>
    </source>
</evidence>
<dbReference type="STRING" id="643867.Ftrac_2823"/>
<dbReference type="AlphaFoldDB" id="E4TRV2"/>
<evidence type="ECO:0000256" key="1">
    <source>
        <dbReference type="SAM" id="Phobius"/>
    </source>
</evidence>
<evidence type="ECO:0000313" key="2">
    <source>
        <dbReference type="EMBL" id="ADR22801.1"/>
    </source>
</evidence>
<proteinExistence type="predicted"/>
<accession>E4TRV2</accession>
<dbReference type="KEGG" id="mtt:Ftrac_2823"/>
<gene>
    <name evidence="2" type="ordered locus">Ftrac_2823</name>
</gene>
<protein>
    <submittedName>
        <fullName evidence="2">Uncharacterized protein</fullName>
    </submittedName>
</protein>
<feature type="transmembrane region" description="Helical" evidence="1">
    <location>
        <begin position="12"/>
        <end position="33"/>
    </location>
</feature>
<dbReference type="RefSeq" id="WP_013454944.1">
    <property type="nucleotide sequence ID" value="NC_014759.1"/>
</dbReference>
<dbReference type="EMBL" id="CP002349">
    <property type="protein sequence ID" value="ADR22801.1"/>
    <property type="molecule type" value="Genomic_DNA"/>
</dbReference>
<keyword evidence="1" id="KW-0472">Membrane</keyword>
<feature type="transmembrane region" description="Helical" evidence="1">
    <location>
        <begin position="39"/>
        <end position="64"/>
    </location>
</feature>